<evidence type="ECO:0000313" key="7">
    <source>
        <dbReference type="Proteomes" id="UP000515154"/>
    </source>
</evidence>
<dbReference type="PANTHER" id="PTHR10231">
    <property type="entry name" value="NUCLEOTIDE-SUGAR TRANSMEMBRANE TRANSPORTER"/>
    <property type="match status" value="1"/>
</dbReference>
<feature type="transmembrane region" description="Helical" evidence="6">
    <location>
        <begin position="80"/>
        <end position="99"/>
    </location>
</feature>
<name>A0A6P7SZR1_9MOLL</name>
<keyword evidence="2" id="KW-0762">Sugar transport</keyword>
<sequence>MKTFKSYSGIKIKVDSTQRRSMKDTTVNIPLSGDEKNGKELVNGCLWRIMLLFGVFIYGSYTVLVHLCEKDGKIPFSSSSMVLITEIMKIVISVTLFSIDSWKTGFQVPSFWFCIPFAVPAILYFINNNIAVHMQLQMDPTTYQVLSNLKIATTALLYRLIIKRPITSIQWISLGLLTVAGVFDSYGGFQAKGGKTAGEIHISIKGLFMIVLYCFISGLSGVYTEYILKQNSQSSLHLQNILLYSFGIVLNFGMWTIQASNHYEEKDSFSLFKGYSVYTWIIIITQAVNGLIMSAVMKHASNITRLFIISCAMLITTVLSILIFNLQLNIYFGCAFICVIIALALYHT</sequence>
<keyword evidence="5 6" id="KW-0472">Membrane</keyword>
<keyword evidence="7" id="KW-1185">Reference proteome</keyword>
<feature type="transmembrane region" description="Helical" evidence="6">
    <location>
        <begin position="105"/>
        <end position="126"/>
    </location>
</feature>
<proteinExistence type="predicted"/>
<keyword evidence="3 6" id="KW-0812">Transmembrane</keyword>
<evidence type="ECO:0000256" key="4">
    <source>
        <dbReference type="ARBA" id="ARBA00022989"/>
    </source>
</evidence>
<keyword evidence="4 6" id="KW-1133">Transmembrane helix</keyword>
<feature type="transmembrane region" description="Helical" evidence="6">
    <location>
        <begin position="46"/>
        <end position="68"/>
    </location>
</feature>
<reference evidence="8 9" key="1">
    <citation type="submission" date="2025-08" db="UniProtKB">
        <authorList>
            <consortium name="RefSeq"/>
        </authorList>
    </citation>
    <scope>IDENTIFICATION</scope>
</reference>
<protein>
    <submittedName>
        <fullName evidence="8 9">Probable UDP-sugar transporter protein SLC35A4 isoform X1</fullName>
    </submittedName>
</protein>
<evidence type="ECO:0000256" key="5">
    <source>
        <dbReference type="ARBA" id="ARBA00023136"/>
    </source>
</evidence>
<dbReference type="AlphaFoldDB" id="A0A6P7SZR1"/>
<dbReference type="GO" id="GO:0015165">
    <property type="term" value="F:pyrimidine nucleotide-sugar transmembrane transporter activity"/>
    <property type="evidence" value="ECO:0007669"/>
    <property type="project" value="InterPro"/>
</dbReference>
<evidence type="ECO:0000313" key="9">
    <source>
        <dbReference type="RefSeq" id="XP_029643652.1"/>
    </source>
</evidence>
<feature type="transmembrane region" description="Helical" evidence="6">
    <location>
        <begin position="330"/>
        <end position="346"/>
    </location>
</feature>
<dbReference type="GO" id="GO:0000139">
    <property type="term" value="C:Golgi membrane"/>
    <property type="evidence" value="ECO:0007669"/>
    <property type="project" value="InterPro"/>
</dbReference>
<evidence type="ECO:0000313" key="8">
    <source>
        <dbReference type="RefSeq" id="XP_029643651.1"/>
    </source>
</evidence>
<accession>A0A6P7SZR1</accession>
<evidence type="ECO:0000256" key="1">
    <source>
        <dbReference type="ARBA" id="ARBA00004141"/>
    </source>
</evidence>
<dbReference type="KEGG" id="osn:115218040"/>
<evidence type="ECO:0000256" key="6">
    <source>
        <dbReference type="SAM" id="Phobius"/>
    </source>
</evidence>
<dbReference type="NCBIfam" id="TIGR00803">
    <property type="entry name" value="nst"/>
    <property type="match status" value="1"/>
</dbReference>
<dbReference type="Pfam" id="PF04142">
    <property type="entry name" value="Nuc_sug_transp"/>
    <property type="match status" value="1"/>
</dbReference>
<dbReference type="RefSeq" id="XP_036363706.1">
    <property type="nucleotide sequence ID" value="XM_036507813.1"/>
</dbReference>
<dbReference type="RefSeq" id="XP_029643652.1">
    <property type="nucleotide sequence ID" value="XM_029787792.2"/>
</dbReference>
<dbReference type="InterPro" id="IPR007271">
    <property type="entry name" value="Nuc_sug_transpt"/>
</dbReference>
<evidence type="ECO:0000313" key="10">
    <source>
        <dbReference type="RefSeq" id="XP_036363706.1"/>
    </source>
</evidence>
<feature type="transmembrane region" description="Helical" evidence="6">
    <location>
        <begin position="303"/>
        <end position="324"/>
    </location>
</feature>
<evidence type="ECO:0000256" key="3">
    <source>
        <dbReference type="ARBA" id="ARBA00022692"/>
    </source>
</evidence>
<evidence type="ECO:0000256" key="2">
    <source>
        <dbReference type="ARBA" id="ARBA00022597"/>
    </source>
</evidence>
<gene>
    <name evidence="8 9 10" type="primary">LOC115218040</name>
</gene>
<feature type="transmembrane region" description="Helical" evidence="6">
    <location>
        <begin position="240"/>
        <end position="257"/>
    </location>
</feature>
<feature type="transmembrane region" description="Helical" evidence="6">
    <location>
        <begin position="277"/>
        <end position="296"/>
    </location>
</feature>
<dbReference type="Proteomes" id="UP000515154">
    <property type="component" value="Linkage group LG12"/>
</dbReference>
<organism evidence="7 9">
    <name type="scientific">Octopus sinensis</name>
    <name type="common">East Asian common octopus</name>
    <dbReference type="NCBI Taxonomy" id="2607531"/>
    <lineage>
        <taxon>Eukaryota</taxon>
        <taxon>Metazoa</taxon>
        <taxon>Spiralia</taxon>
        <taxon>Lophotrochozoa</taxon>
        <taxon>Mollusca</taxon>
        <taxon>Cephalopoda</taxon>
        <taxon>Coleoidea</taxon>
        <taxon>Octopodiformes</taxon>
        <taxon>Octopoda</taxon>
        <taxon>Incirrata</taxon>
        <taxon>Octopodidae</taxon>
        <taxon>Octopus</taxon>
    </lineage>
</organism>
<feature type="transmembrane region" description="Helical" evidence="6">
    <location>
        <begin position="169"/>
        <end position="187"/>
    </location>
</feature>
<dbReference type="PIRSF" id="PIRSF005799">
    <property type="entry name" value="UDP-gal_transpt"/>
    <property type="match status" value="1"/>
</dbReference>
<comment type="subcellular location">
    <subcellularLocation>
        <location evidence="1">Membrane</location>
        <topology evidence="1">Multi-pass membrane protein</topology>
    </subcellularLocation>
</comment>
<dbReference type="RefSeq" id="XP_029643651.1">
    <property type="nucleotide sequence ID" value="XM_029787791.2"/>
</dbReference>
<feature type="transmembrane region" description="Helical" evidence="6">
    <location>
        <begin position="207"/>
        <end position="228"/>
    </location>
</feature>
<keyword evidence="2" id="KW-0813">Transport</keyword>